<evidence type="ECO:0000313" key="14">
    <source>
        <dbReference type="Proteomes" id="UP001364156"/>
    </source>
</evidence>
<evidence type="ECO:0000256" key="11">
    <source>
        <dbReference type="PIRNR" id="PIRNR006268"/>
    </source>
</evidence>
<keyword evidence="8 11" id="KW-0460">Magnesium</keyword>
<dbReference type="SUPFAM" id="SSF143631">
    <property type="entry name" value="ApbE-like"/>
    <property type="match status" value="1"/>
</dbReference>
<dbReference type="GO" id="GO:0016740">
    <property type="term" value="F:transferase activity"/>
    <property type="evidence" value="ECO:0007669"/>
    <property type="project" value="UniProtKB-KW"/>
</dbReference>
<gene>
    <name evidence="13" type="ORF">RZ517_09315</name>
</gene>
<keyword evidence="5 11" id="KW-0808">Transferase</keyword>
<evidence type="ECO:0000256" key="3">
    <source>
        <dbReference type="ARBA" id="ARBA00016337"/>
    </source>
</evidence>
<keyword evidence="14" id="KW-1185">Reference proteome</keyword>
<evidence type="ECO:0000313" key="13">
    <source>
        <dbReference type="EMBL" id="WWR45026.1"/>
    </source>
</evidence>
<evidence type="ECO:0000256" key="9">
    <source>
        <dbReference type="ARBA" id="ARBA00031306"/>
    </source>
</evidence>
<comment type="subcellular location">
    <subcellularLocation>
        <location evidence="12">Cell inner membrane</location>
        <topology evidence="12">Lipid-anchor</topology>
        <orientation evidence="12">Periplasmic side</orientation>
    </subcellularLocation>
</comment>
<dbReference type="Gene3D" id="3.10.520.10">
    <property type="entry name" value="ApbE-like domains"/>
    <property type="match status" value="1"/>
</dbReference>
<comment type="function">
    <text evidence="12">Flavin transferase that catalyzes the transfer of the FMN moiety of FAD and its covalent binding to the hydroxyl group of a threonine residue in a target flavoprotein.</text>
</comment>
<protein>
    <recommendedName>
        <fullName evidence="3 11">FAD:protein FMN transferase</fullName>
        <ecNumber evidence="2 11">2.7.1.180</ecNumber>
    </recommendedName>
    <alternativeName>
        <fullName evidence="9 11">Flavin transferase</fullName>
    </alternativeName>
</protein>
<evidence type="ECO:0000256" key="10">
    <source>
        <dbReference type="ARBA" id="ARBA00048540"/>
    </source>
</evidence>
<dbReference type="PANTHER" id="PTHR30040">
    <property type="entry name" value="THIAMINE BIOSYNTHESIS LIPOPROTEIN APBE"/>
    <property type="match status" value="1"/>
</dbReference>
<dbReference type="InterPro" id="IPR003374">
    <property type="entry name" value="ApbE-like_sf"/>
</dbReference>
<evidence type="ECO:0000256" key="8">
    <source>
        <dbReference type="ARBA" id="ARBA00022842"/>
    </source>
</evidence>
<accession>A0ABZ2HBS5</accession>
<keyword evidence="12" id="KW-0472">Membrane</keyword>
<dbReference type="InterPro" id="IPR006311">
    <property type="entry name" value="TAT_signal"/>
</dbReference>
<dbReference type="PROSITE" id="PS51257">
    <property type="entry name" value="PROKAR_LIPOPROTEIN"/>
    <property type="match status" value="1"/>
</dbReference>
<evidence type="ECO:0000256" key="5">
    <source>
        <dbReference type="ARBA" id="ARBA00022679"/>
    </source>
</evidence>
<name>A0ABZ2HBS5_9RHOB</name>
<dbReference type="Proteomes" id="UP001364156">
    <property type="component" value="Chromosome"/>
</dbReference>
<comment type="similarity">
    <text evidence="11 12">Belongs to the ApbE family.</text>
</comment>
<dbReference type="PANTHER" id="PTHR30040:SF2">
    <property type="entry name" value="FAD:PROTEIN FMN TRANSFERASE"/>
    <property type="match status" value="1"/>
</dbReference>
<sequence>MSFSRRRFLTITAAACGCAALPAHAETQATWRGIALGAPASLRLVGITEDKAQMIFAAVEAELQRLEGIFSLYRSESALSRLNRDGFHRTPPADLLAVLALSDHLHKTSHGAFDPTVQPIFEVIAQATNEGRDPSLEDLDVARSKVGWDGIEFDTSQVNLRRDGAALTLNGIAQGYITDRIVDLLRSHDLTNALVDMGELRAQGYAADGQPWRAGIQAPSGEIATRVTFSARALATSAPFGTQFGASGHIFDPKTGTNPKALEVVSVTAPAAALADGLSTALSVLLPVEHAAFMATFPDCEIVYRA</sequence>
<feature type="signal peptide" evidence="12">
    <location>
        <begin position="1"/>
        <end position="25"/>
    </location>
</feature>
<evidence type="ECO:0000256" key="2">
    <source>
        <dbReference type="ARBA" id="ARBA00011955"/>
    </source>
</evidence>
<dbReference type="Pfam" id="PF02424">
    <property type="entry name" value="ApbE"/>
    <property type="match status" value="1"/>
</dbReference>
<keyword evidence="4 11" id="KW-0285">Flavoprotein</keyword>
<keyword evidence="12" id="KW-0449">Lipoprotein</keyword>
<evidence type="ECO:0000256" key="1">
    <source>
        <dbReference type="ARBA" id="ARBA00001946"/>
    </source>
</evidence>
<dbReference type="InterPro" id="IPR024932">
    <property type="entry name" value="ApbE"/>
</dbReference>
<evidence type="ECO:0000256" key="6">
    <source>
        <dbReference type="ARBA" id="ARBA00022723"/>
    </source>
</evidence>
<evidence type="ECO:0000256" key="4">
    <source>
        <dbReference type="ARBA" id="ARBA00022630"/>
    </source>
</evidence>
<comment type="cofactor">
    <cofactor evidence="1 12">
        <name>Mg(2+)</name>
        <dbReference type="ChEBI" id="CHEBI:18420"/>
    </cofactor>
</comment>
<keyword evidence="12" id="KW-0732">Signal</keyword>
<evidence type="ECO:0000256" key="7">
    <source>
        <dbReference type="ARBA" id="ARBA00022827"/>
    </source>
</evidence>
<keyword evidence="7 11" id="KW-0274">FAD</keyword>
<dbReference type="RefSeq" id="WP_338547856.1">
    <property type="nucleotide sequence ID" value="NZ_CP146069.1"/>
</dbReference>
<proteinExistence type="inferred from homology"/>
<feature type="chain" id="PRO_5044984048" description="FAD:protein FMN transferase" evidence="12">
    <location>
        <begin position="26"/>
        <end position="306"/>
    </location>
</feature>
<evidence type="ECO:0000256" key="12">
    <source>
        <dbReference type="RuleBase" id="RU363002"/>
    </source>
</evidence>
<dbReference type="EC" id="2.7.1.180" evidence="2 11"/>
<organism evidence="13 14">
    <name type="scientific">Roseovarius phycicola</name>
    <dbReference type="NCBI Taxonomy" id="3080976"/>
    <lineage>
        <taxon>Bacteria</taxon>
        <taxon>Pseudomonadati</taxon>
        <taxon>Pseudomonadota</taxon>
        <taxon>Alphaproteobacteria</taxon>
        <taxon>Rhodobacterales</taxon>
        <taxon>Roseobacteraceae</taxon>
        <taxon>Roseovarius</taxon>
    </lineage>
</organism>
<dbReference type="EMBL" id="CP146069">
    <property type="protein sequence ID" value="WWR45026.1"/>
    <property type="molecule type" value="Genomic_DNA"/>
</dbReference>
<comment type="catalytic activity">
    <reaction evidence="10 11 12">
        <text>L-threonyl-[protein] + FAD = FMN-L-threonyl-[protein] + AMP + H(+)</text>
        <dbReference type="Rhea" id="RHEA:36847"/>
        <dbReference type="Rhea" id="RHEA-COMP:11060"/>
        <dbReference type="Rhea" id="RHEA-COMP:11061"/>
        <dbReference type="ChEBI" id="CHEBI:15378"/>
        <dbReference type="ChEBI" id="CHEBI:30013"/>
        <dbReference type="ChEBI" id="CHEBI:57692"/>
        <dbReference type="ChEBI" id="CHEBI:74257"/>
        <dbReference type="ChEBI" id="CHEBI:456215"/>
        <dbReference type="EC" id="2.7.1.180"/>
    </reaction>
</comment>
<keyword evidence="6 11" id="KW-0479">Metal-binding</keyword>
<keyword evidence="12" id="KW-1003">Cell membrane</keyword>
<reference evidence="13 14" key="1">
    <citation type="submission" date="2023-10" db="EMBL/GenBank/DDBJ databases">
        <title>Roseovarius strain S88 nov., isolated from a marine algae.</title>
        <authorList>
            <person name="Lee M.W."/>
            <person name="Lee J.K."/>
            <person name="Kim J.M."/>
            <person name="Choi D.G."/>
            <person name="Baek J.H."/>
            <person name="Bayburt H."/>
            <person name="Jung J.J."/>
            <person name="Han D.M."/>
            <person name="Jeon C.O."/>
        </authorList>
    </citation>
    <scope>NUCLEOTIDE SEQUENCE [LARGE SCALE GENOMIC DNA]</scope>
    <source>
        <strain evidence="13 14">S88</strain>
    </source>
</reference>
<dbReference type="PROSITE" id="PS51318">
    <property type="entry name" value="TAT"/>
    <property type="match status" value="1"/>
</dbReference>
<keyword evidence="12" id="KW-0997">Cell inner membrane</keyword>
<dbReference type="PIRSF" id="PIRSF006268">
    <property type="entry name" value="ApbE"/>
    <property type="match status" value="1"/>
</dbReference>